<dbReference type="PRINTS" id="PR00081">
    <property type="entry name" value="GDHRDH"/>
</dbReference>
<dbReference type="VEuPathDB" id="FungiDB:MELLADRAFT_115735"/>
<dbReference type="STRING" id="747676.F4RDH2"/>
<proteinExistence type="inferred from homology"/>
<dbReference type="AlphaFoldDB" id="F4RDH2"/>
<dbReference type="PROSITE" id="PS00061">
    <property type="entry name" value="ADH_SHORT"/>
    <property type="match status" value="1"/>
</dbReference>
<dbReference type="Proteomes" id="UP000001072">
    <property type="component" value="Unassembled WGS sequence"/>
</dbReference>
<evidence type="ECO:0000256" key="2">
    <source>
        <dbReference type="ARBA" id="ARBA00022857"/>
    </source>
</evidence>
<keyword evidence="3" id="KW-0560">Oxidoreductase</keyword>
<dbReference type="EMBL" id="GL883097">
    <property type="protein sequence ID" value="EGG09402.1"/>
    <property type="molecule type" value="Genomic_DNA"/>
</dbReference>
<evidence type="ECO:0000256" key="1">
    <source>
        <dbReference type="ARBA" id="ARBA00006484"/>
    </source>
</evidence>
<dbReference type="PRINTS" id="PR00080">
    <property type="entry name" value="SDRFAMILY"/>
</dbReference>
<reference evidence="5" key="1">
    <citation type="journal article" date="2011" name="Proc. Natl. Acad. Sci. U.S.A.">
        <title>Obligate biotrophy features unraveled by the genomic analysis of rust fungi.</title>
        <authorList>
            <person name="Duplessis S."/>
            <person name="Cuomo C.A."/>
            <person name="Lin Y.-C."/>
            <person name="Aerts A."/>
            <person name="Tisserant E."/>
            <person name="Veneault-Fourrey C."/>
            <person name="Joly D.L."/>
            <person name="Hacquard S."/>
            <person name="Amselem J."/>
            <person name="Cantarel B.L."/>
            <person name="Chiu R."/>
            <person name="Coutinho P.M."/>
            <person name="Feau N."/>
            <person name="Field M."/>
            <person name="Frey P."/>
            <person name="Gelhaye E."/>
            <person name="Goldberg J."/>
            <person name="Grabherr M.G."/>
            <person name="Kodira C.D."/>
            <person name="Kohler A."/>
            <person name="Kuees U."/>
            <person name="Lindquist E.A."/>
            <person name="Lucas S.M."/>
            <person name="Mago R."/>
            <person name="Mauceli E."/>
            <person name="Morin E."/>
            <person name="Murat C."/>
            <person name="Pangilinan J.L."/>
            <person name="Park R."/>
            <person name="Pearson M."/>
            <person name="Quesneville H."/>
            <person name="Rouhier N."/>
            <person name="Sakthikumar S."/>
            <person name="Salamov A.A."/>
            <person name="Schmutz J."/>
            <person name="Selles B."/>
            <person name="Shapiro H."/>
            <person name="Tanguay P."/>
            <person name="Tuskan G.A."/>
            <person name="Henrissat B."/>
            <person name="Van de Peer Y."/>
            <person name="Rouze P."/>
            <person name="Ellis J.G."/>
            <person name="Dodds P.N."/>
            <person name="Schein J.E."/>
            <person name="Zhong S."/>
            <person name="Hamelin R.C."/>
            <person name="Grigoriev I.V."/>
            <person name="Szabo L.J."/>
            <person name="Martin F."/>
        </authorList>
    </citation>
    <scope>NUCLEOTIDE SEQUENCE [LARGE SCALE GENOMIC DNA]</scope>
    <source>
        <strain evidence="5">98AG31 / pathotype 3-4-7</strain>
    </source>
</reference>
<sequence length="290" mass="31238">MDKSSVTTSALHVSNIFDVSNKVAIVTGGGTGIGSMIARTLASNGAKVYIISRRLETLKDCIKSFEKDNMNHIGRLIALKGDVSGKVGVEEIKKKMEEIEPCLDLLINNAGITHKHPLREPKTIESISKAMWAVEEDEAESIYKTNVLGPYYLSAALLPLLGKSKSNPQIINISSVSSFMRSGSNTGLIYPMSKVALNHLTKILATELSGTNVRCNAICPGLFKSQMGDMLESQPELYSRILKDIPAGRSGAEEEMAGAILFLTSRHQSFVNGAIIPVDGSILGVKPGTY</sequence>
<accession>F4RDH2</accession>
<dbReference type="GO" id="GO:0016491">
    <property type="term" value="F:oxidoreductase activity"/>
    <property type="evidence" value="ECO:0007669"/>
    <property type="project" value="UniProtKB-KW"/>
</dbReference>
<dbReference type="eggNOG" id="KOG0725">
    <property type="taxonomic scope" value="Eukaryota"/>
</dbReference>
<dbReference type="Pfam" id="PF13561">
    <property type="entry name" value="adh_short_C2"/>
    <property type="match status" value="1"/>
</dbReference>
<dbReference type="HOGENOM" id="CLU_010194_12_0_1"/>
<dbReference type="SUPFAM" id="SSF51735">
    <property type="entry name" value="NAD(P)-binding Rossmann-fold domains"/>
    <property type="match status" value="1"/>
</dbReference>
<dbReference type="InterPro" id="IPR052178">
    <property type="entry name" value="Sec_Metab_Biosynth_SDR"/>
</dbReference>
<dbReference type="Gene3D" id="3.40.50.720">
    <property type="entry name" value="NAD(P)-binding Rossmann-like Domain"/>
    <property type="match status" value="1"/>
</dbReference>
<evidence type="ECO:0000313" key="5">
    <source>
        <dbReference type="Proteomes" id="UP000001072"/>
    </source>
</evidence>
<name>F4RDH2_MELLP</name>
<dbReference type="InterPro" id="IPR020904">
    <property type="entry name" value="Sc_DH/Rdtase_CS"/>
</dbReference>
<comment type="similarity">
    <text evidence="1">Belongs to the short-chain dehydrogenases/reductases (SDR) family.</text>
</comment>
<dbReference type="RefSeq" id="XP_007407129.1">
    <property type="nucleotide sequence ID" value="XM_007407067.1"/>
</dbReference>
<dbReference type="KEGG" id="mlr:MELLADRAFT_115735"/>
<dbReference type="InParanoid" id="F4RDH2"/>
<dbReference type="InterPro" id="IPR002347">
    <property type="entry name" value="SDR_fam"/>
</dbReference>
<evidence type="ECO:0000256" key="3">
    <source>
        <dbReference type="ARBA" id="ARBA00023002"/>
    </source>
</evidence>
<evidence type="ECO:0000313" key="4">
    <source>
        <dbReference type="EMBL" id="EGG09402.1"/>
    </source>
</evidence>
<keyword evidence="2" id="KW-0521">NADP</keyword>
<dbReference type="GeneID" id="18925670"/>
<gene>
    <name evidence="4" type="ORF">MELLADRAFT_115735</name>
</gene>
<dbReference type="PANTHER" id="PTHR43618:SF4">
    <property type="entry name" value="SHORT CHAIN DEHYDROGENASE_REDUCTASE FAMILY (AFU_ORTHOLOGUE AFUA_7G04540)"/>
    <property type="match status" value="1"/>
</dbReference>
<dbReference type="OrthoDB" id="3819888at2759"/>
<keyword evidence="5" id="KW-1185">Reference proteome</keyword>
<dbReference type="PANTHER" id="PTHR43618">
    <property type="entry name" value="7-ALPHA-HYDROXYSTEROID DEHYDROGENASE"/>
    <property type="match status" value="1"/>
</dbReference>
<dbReference type="InterPro" id="IPR036291">
    <property type="entry name" value="NAD(P)-bd_dom_sf"/>
</dbReference>
<organism evidence="5">
    <name type="scientific">Melampsora larici-populina (strain 98AG31 / pathotype 3-4-7)</name>
    <name type="common">Poplar leaf rust fungus</name>
    <dbReference type="NCBI Taxonomy" id="747676"/>
    <lineage>
        <taxon>Eukaryota</taxon>
        <taxon>Fungi</taxon>
        <taxon>Dikarya</taxon>
        <taxon>Basidiomycota</taxon>
        <taxon>Pucciniomycotina</taxon>
        <taxon>Pucciniomycetes</taxon>
        <taxon>Pucciniales</taxon>
        <taxon>Melampsoraceae</taxon>
        <taxon>Melampsora</taxon>
    </lineage>
</organism>
<protein>
    <submittedName>
        <fullName evidence="4">Uncharacterized protein</fullName>
    </submittedName>
</protein>
<dbReference type="FunFam" id="3.40.50.720:FF:000084">
    <property type="entry name" value="Short-chain dehydrogenase reductase"/>
    <property type="match status" value="1"/>
</dbReference>